<dbReference type="Pfam" id="PF06203">
    <property type="entry name" value="CCT"/>
    <property type="match status" value="1"/>
</dbReference>
<reference evidence="5 6" key="1">
    <citation type="journal article" date="2018" name="Mol. Biol. Evol.">
        <title>Analysis of the draft genome of the red seaweed Gracilariopsis chorda provides insights into genome size evolution in Rhodophyta.</title>
        <authorList>
            <person name="Lee J."/>
            <person name="Yang E.C."/>
            <person name="Graf L."/>
            <person name="Yang J.H."/>
            <person name="Qiu H."/>
            <person name="Zel Zion U."/>
            <person name="Chan C.X."/>
            <person name="Stephens T.G."/>
            <person name="Weber A.P.M."/>
            <person name="Boo G.H."/>
            <person name="Boo S.M."/>
            <person name="Kim K.M."/>
            <person name="Shin Y."/>
            <person name="Jung M."/>
            <person name="Lee S.J."/>
            <person name="Yim H.S."/>
            <person name="Lee J.H."/>
            <person name="Bhattacharya D."/>
            <person name="Yoon H.S."/>
        </authorList>
    </citation>
    <scope>NUCLEOTIDE SEQUENCE [LARGE SCALE GENOMIC DNA]</scope>
    <source>
        <strain evidence="5 6">SKKU-2015</strain>
        <tissue evidence="5">Whole body</tissue>
    </source>
</reference>
<gene>
    <name evidence="5" type="ORF">BWQ96_06429</name>
</gene>
<dbReference type="PROSITE" id="PS51017">
    <property type="entry name" value="CCT"/>
    <property type="match status" value="1"/>
</dbReference>
<organism evidence="5 6">
    <name type="scientific">Gracilariopsis chorda</name>
    <dbReference type="NCBI Taxonomy" id="448386"/>
    <lineage>
        <taxon>Eukaryota</taxon>
        <taxon>Rhodophyta</taxon>
        <taxon>Florideophyceae</taxon>
        <taxon>Rhodymeniophycidae</taxon>
        <taxon>Gracilariales</taxon>
        <taxon>Gracilariaceae</taxon>
        <taxon>Gracilariopsis</taxon>
    </lineage>
</organism>
<evidence type="ECO:0000259" key="4">
    <source>
        <dbReference type="PROSITE" id="PS51017"/>
    </source>
</evidence>
<evidence type="ECO:0000313" key="6">
    <source>
        <dbReference type="Proteomes" id="UP000247409"/>
    </source>
</evidence>
<dbReference type="InterPro" id="IPR045281">
    <property type="entry name" value="CONSTANS-like"/>
</dbReference>
<comment type="subcellular location">
    <subcellularLocation>
        <location evidence="1">Nucleus</location>
    </subcellularLocation>
</comment>
<accession>A0A2V3IP00</accession>
<dbReference type="PANTHER" id="PTHR31319">
    <property type="entry name" value="ZINC FINGER PROTEIN CONSTANS-LIKE 4"/>
    <property type="match status" value="1"/>
</dbReference>
<dbReference type="InterPro" id="IPR010402">
    <property type="entry name" value="CCT_domain"/>
</dbReference>
<dbReference type="OrthoDB" id="6026at2759"/>
<evidence type="ECO:0000256" key="3">
    <source>
        <dbReference type="SAM" id="MobiDB-lite"/>
    </source>
</evidence>
<keyword evidence="6" id="KW-1185">Reference proteome</keyword>
<evidence type="ECO:0000256" key="1">
    <source>
        <dbReference type="ARBA" id="ARBA00004123"/>
    </source>
</evidence>
<feature type="region of interest" description="Disordered" evidence="3">
    <location>
        <begin position="227"/>
        <end position="254"/>
    </location>
</feature>
<evidence type="ECO:0000313" key="5">
    <source>
        <dbReference type="EMBL" id="PXF43808.1"/>
    </source>
</evidence>
<feature type="compositionally biased region" description="Polar residues" evidence="3">
    <location>
        <begin position="179"/>
        <end position="192"/>
    </location>
</feature>
<dbReference type="PANTHER" id="PTHR31319:SF77">
    <property type="entry name" value="ZINC FINGER PROTEIN CONSTANS-LIKE 4"/>
    <property type="match status" value="1"/>
</dbReference>
<feature type="compositionally biased region" description="Polar residues" evidence="3">
    <location>
        <begin position="240"/>
        <end position="254"/>
    </location>
</feature>
<comment type="caution">
    <text evidence="5">The sequence shown here is derived from an EMBL/GenBank/DDBJ whole genome shotgun (WGS) entry which is preliminary data.</text>
</comment>
<proteinExistence type="predicted"/>
<protein>
    <submittedName>
        <fullName evidence="5">Two-component response regulator-like APRR1</fullName>
    </submittedName>
</protein>
<dbReference type="STRING" id="448386.A0A2V3IP00"/>
<sequence>MLSNQAYNSMNCLAINRNRENERRLLEELERISSDKHRPNLLPDSVLNQESFSYDSPMLSSLSLDTDAHESGLALDLNVTGSTSAFADFDTQPASVQVDHTGKMLDFSASAWLGSTVSSFPGSACVSSTSSSVDKAGGALNACVAAAAATAAMIVIPENNSLKRPRSSSSLSSDAEQIPEQQSDDSMSITSDQNEDPVSPRSVQGFGNTHAPGLFKSQTAKQQGLTIATGALPKPGLTLRASSTKTTPSETKRSSFMTTQAVSDAESSRKRRAEAMERFRRKKAVRSYARRVRYQVRKRIATTRPRVNGRFARRIDAINHAAKVGK</sequence>
<feature type="region of interest" description="Disordered" evidence="3">
    <location>
        <begin position="161"/>
        <end position="214"/>
    </location>
</feature>
<feature type="domain" description="CCT" evidence="4">
    <location>
        <begin position="272"/>
        <end position="314"/>
    </location>
</feature>
<dbReference type="GO" id="GO:0005634">
    <property type="term" value="C:nucleus"/>
    <property type="evidence" value="ECO:0007669"/>
    <property type="project" value="UniProtKB-SubCell"/>
</dbReference>
<evidence type="ECO:0000256" key="2">
    <source>
        <dbReference type="ARBA" id="ARBA00023242"/>
    </source>
</evidence>
<keyword evidence="2" id="KW-0539">Nucleus</keyword>
<dbReference type="Proteomes" id="UP000247409">
    <property type="component" value="Unassembled WGS sequence"/>
</dbReference>
<dbReference type="AlphaFoldDB" id="A0A2V3IP00"/>
<name>A0A2V3IP00_9FLOR</name>
<dbReference type="EMBL" id="NBIV01000110">
    <property type="protein sequence ID" value="PXF43808.1"/>
    <property type="molecule type" value="Genomic_DNA"/>
</dbReference>